<feature type="domain" description="GST C-terminal" evidence="3">
    <location>
        <begin position="89"/>
        <end position="209"/>
    </location>
</feature>
<dbReference type="CDD" id="cd03206">
    <property type="entry name" value="GST_C_7"/>
    <property type="match status" value="1"/>
</dbReference>
<dbReference type="SUPFAM" id="SSF52833">
    <property type="entry name" value="Thioredoxin-like"/>
    <property type="match status" value="1"/>
</dbReference>
<reference evidence="4 5" key="1">
    <citation type="journal article" date="2014" name="Genome Announc.">
        <title>The Complete Genome Sequence of Pseudomonas putida NBRC 14164T Confirms High Intraspecies Variation.</title>
        <authorList>
            <person name="Ohji S."/>
            <person name="Yamazoe A."/>
            <person name="Hosoyama A."/>
            <person name="Tsuchikane K."/>
            <person name="Ezaki T."/>
            <person name="Fujita N."/>
        </authorList>
    </citation>
    <scope>NUCLEOTIDE SEQUENCE [LARGE SCALE GENOMIC DNA]</scope>
    <source>
        <strain evidence="4 5">NBRC 14164</strain>
    </source>
</reference>
<dbReference type="Gene3D" id="3.40.30.10">
    <property type="entry name" value="Glutaredoxin"/>
    <property type="match status" value="1"/>
</dbReference>
<keyword evidence="5" id="KW-1185">Reference proteome</keyword>
<dbReference type="InterPro" id="IPR040079">
    <property type="entry name" value="Glutathione_S-Trfase"/>
</dbReference>
<gene>
    <name evidence="4" type="ORF">PP4_11070</name>
</gene>
<protein>
    <submittedName>
        <fullName evidence="4">Glutathione S-transferase family protein</fullName>
    </submittedName>
</protein>
<feature type="domain" description="GST N-terminal" evidence="2">
    <location>
        <begin position="3"/>
        <end position="84"/>
    </location>
</feature>
<dbReference type="SFLD" id="SFLDG01151">
    <property type="entry name" value="Main.2:_Nu-like"/>
    <property type="match status" value="1"/>
</dbReference>
<dbReference type="InterPro" id="IPR004045">
    <property type="entry name" value="Glutathione_S-Trfase_N"/>
</dbReference>
<dbReference type="PROSITE" id="PS50405">
    <property type="entry name" value="GST_CTER"/>
    <property type="match status" value="1"/>
</dbReference>
<comment type="similarity">
    <text evidence="1">Belongs to the GST superfamily.</text>
</comment>
<dbReference type="GeneID" id="45522636"/>
<evidence type="ECO:0000313" key="5">
    <source>
        <dbReference type="Proteomes" id="UP000016702"/>
    </source>
</evidence>
<evidence type="ECO:0000256" key="1">
    <source>
        <dbReference type="RuleBase" id="RU003494"/>
    </source>
</evidence>
<dbReference type="Pfam" id="PF00043">
    <property type="entry name" value="GST_C"/>
    <property type="match status" value="1"/>
</dbReference>
<dbReference type="SFLD" id="SFLDG00358">
    <property type="entry name" value="Main_(cytGST)"/>
    <property type="match status" value="1"/>
</dbReference>
<dbReference type="PANTHER" id="PTHR44051">
    <property type="entry name" value="GLUTATHIONE S-TRANSFERASE-RELATED"/>
    <property type="match status" value="1"/>
</dbReference>
<accession>A0ABM7EAS7</accession>
<dbReference type="SFLD" id="SFLDS00019">
    <property type="entry name" value="Glutathione_Transferase_(cytos"/>
    <property type="match status" value="1"/>
</dbReference>
<dbReference type="RefSeq" id="WP_016498284.1">
    <property type="nucleotide sequence ID" value="NC_021505.1"/>
</dbReference>
<dbReference type="InterPro" id="IPR010987">
    <property type="entry name" value="Glutathione-S-Trfase_C-like"/>
</dbReference>
<organism evidence="4 5">
    <name type="scientific">Pseudomonas putida NBRC 14164</name>
    <dbReference type="NCBI Taxonomy" id="1211579"/>
    <lineage>
        <taxon>Bacteria</taxon>
        <taxon>Pseudomonadati</taxon>
        <taxon>Pseudomonadota</taxon>
        <taxon>Gammaproteobacteria</taxon>
        <taxon>Pseudomonadales</taxon>
        <taxon>Pseudomonadaceae</taxon>
        <taxon>Pseudomonas</taxon>
    </lineage>
</organism>
<dbReference type="PROSITE" id="PS50404">
    <property type="entry name" value="GST_NTER"/>
    <property type="match status" value="1"/>
</dbReference>
<proteinExistence type="inferred from homology"/>
<evidence type="ECO:0000259" key="3">
    <source>
        <dbReference type="PROSITE" id="PS50405"/>
    </source>
</evidence>
<dbReference type="PANTHER" id="PTHR44051:SF2">
    <property type="entry name" value="HYPOTHETICAL GLUTATHIONE S-TRANSFERASE LIKE PROTEIN"/>
    <property type="match status" value="1"/>
</dbReference>
<evidence type="ECO:0000313" key="4">
    <source>
        <dbReference type="EMBL" id="BAN52960.1"/>
    </source>
</evidence>
<dbReference type="Proteomes" id="UP000016702">
    <property type="component" value="Chromosome"/>
</dbReference>
<dbReference type="InterPro" id="IPR004046">
    <property type="entry name" value="GST_C"/>
</dbReference>
<dbReference type="InterPro" id="IPR036282">
    <property type="entry name" value="Glutathione-S-Trfase_C_sf"/>
</dbReference>
<dbReference type="EMBL" id="AP013070">
    <property type="protein sequence ID" value="BAN52960.1"/>
    <property type="molecule type" value="Genomic_DNA"/>
</dbReference>
<dbReference type="Gene3D" id="1.20.1050.10">
    <property type="match status" value="1"/>
</dbReference>
<dbReference type="InterPro" id="IPR036249">
    <property type="entry name" value="Thioredoxin-like_sf"/>
</dbReference>
<dbReference type="Pfam" id="PF02798">
    <property type="entry name" value="GST_N"/>
    <property type="match status" value="1"/>
</dbReference>
<evidence type="ECO:0000259" key="2">
    <source>
        <dbReference type="PROSITE" id="PS50404"/>
    </source>
</evidence>
<dbReference type="CDD" id="cd03056">
    <property type="entry name" value="GST_N_4"/>
    <property type="match status" value="1"/>
</dbReference>
<dbReference type="SUPFAM" id="SSF47616">
    <property type="entry name" value="GST C-terminal domain-like"/>
    <property type="match status" value="1"/>
</dbReference>
<sequence>MSNPIKLYNFPKSGHAHRIELMLSLLNLPTELVFVDLAKGAHKQPDFLALNPFGQVPVIDDNGTVIADSNAILVYLAKKYDNGTWLPEEPAAAARVQRWLSVAAGPLAFGPAAARLVTVFGAAFNTDEVIARAHTLLKVIDAELAKAPFLAGSTPTIADIANYSYIAHAPEGNVSLEPYANVRSWLARIESLPGFVAMPRTVIGLQTSA</sequence>
<name>A0ABM7EAS7_PSEPU</name>